<evidence type="ECO:0000259" key="7">
    <source>
        <dbReference type="Pfam" id="PF07992"/>
    </source>
</evidence>
<dbReference type="PRINTS" id="PR00411">
    <property type="entry name" value="PNDRDTASEI"/>
</dbReference>
<keyword evidence="3 4" id="KW-0274">FAD</keyword>
<feature type="domain" description="Pyridine nucleotide-disulphide oxidoreductase dimerisation" evidence="6">
    <location>
        <begin position="350"/>
        <end position="458"/>
    </location>
</feature>
<dbReference type="RefSeq" id="WP_067304647.1">
    <property type="nucleotide sequence ID" value="NZ_LRMV01000026.1"/>
</dbReference>
<dbReference type="Pfam" id="PF02852">
    <property type="entry name" value="Pyr_redox_dim"/>
    <property type="match status" value="1"/>
</dbReference>
<comment type="cofactor">
    <cofactor evidence="4">
        <name>FAD</name>
        <dbReference type="ChEBI" id="CHEBI:57692"/>
    </cofactor>
    <text evidence="4">Binds 1 FAD per subunit.</text>
</comment>
<evidence type="ECO:0000256" key="3">
    <source>
        <dbReference type="ARBA" id="ARBA00022827"/>
    </source>
</evidence>
<protein>
    <submittedName>
        <fullName evidence="8">Dihydrolipoamide dehydrogenase</fullName>
    </submittedName>
</protein>
<dbReference type="InterPro" id="IPR001100">
    <property type="entry name" value="Pyr_nuc-diS_OxRdtase"/>
</dbReference>
<evidence type="ECO:0000313" key="8">
    <source>
        <dbReference type="EMBL" id="SCG62029.1"/>
    </source>
</evidence>
<accession>A0A109IMI8</accession>
<dbReference type="OrthoDB" id="4678789at2"/>
<dbReference type="PIRSF" id="PIRSF000350">
    <property type="entry name" value="Mercury_reductase_MerA"/>
    <property type="match status" value="1"/>
</dbReference>
<feature type="disulfide bond" description="Redox-active" evidence="5">
    <location>
        <begin position="39"/>
        <end position="44"/>
    </location>
</feature>
<dbReference type="PANTHER" id="PTHR43014:SF1">
    <property type="entry name" value="NAD(P)H DEHYDROGENASE (QUINONE)"/>
    <property type="match status" value="1"/>
</dbReference>
<evidence type="ECO:0000256" key="1">
    <source>
        <dbReference type="ARBA" id="ARBA00007532"/>
    </source>
</evidence>
<dbReference type="InterPro" id="IPR036188">
    <property type="entry name" value="FAD/NAD-bd_sf"/>
</dbReference>
<keyword evidence="4" id="KW-0520">NAD</keyword>
<dbReference type="InterPro" id="IPR023753">
    <property type="entry name" value="FAD/NAD-binding_dom"/>
</dbReference>
<proteinExistence type="inferred from homology"/>
<dbReference type="SUPFAM" id="SSF55424">
    <property type="entry name" value="FAD/NAD-linked reductases, dimerisation (C-terminal) domain"/>
    <property type="match status" value="1"/>
</dbReference>
<dbReference type="Proteomes" id="UP000198226">
    <property type="component" value="Chromosome I"/>
</dbReference>
<reference evidence="9" key="1">
    <citation type="submission" date="2016-06" db="EMBL/GenBank/DDBJ databases">
        <authorList>
            <person name="Varghese N."/>
            <person name="Submissions Spin"/>
        </authorList>
    </citation>
    <scope>NUCLEOTIDE SEQUENCE [LARGE SCALE GENOMIC DNA]</scope>
    <source>
        <strain evidence="9">DSM 44983</strain>
    </source>
</reference>
<keyword evidence="4" id="KW-0547">Nucleotide-binding</keyword>
<evidence type="ECO:0000256" key="5">
    <source>
        <dbReference type="PIRSR" id="PIRSR000350-4"/>
    </source>
</evidence>
<feature type="binding site" evidence="4">
    <location>
        <position position="48"/>
    </location>
    <ligand>
        <name>FAD</name>
        <dbReference type="ChEBI" id="CHEBI:57692"/>
    </ligand>
</feature>
<dbReference type="NCBIfam" id="NF005883">
    <property type="entry name" value="PRK07845.1"/>
    <property type="match status" value="1"/>
</dbReference>
<comment type="similarity">
    <text evidence="1">Belongs to the class-I pyridine nucleotide-disulfide oxidoreductase family.</text>
</comment>
<feature type="binding site" evidence="4">
    <location>
        <begin position="186"/>
        <end position="193"/>
    </location>
    <ligand>
        <name>NAD(+)</name>
        <dbReference type="ChEBI" id="CHEBI:57540"/>
    </ligand>
</feature>
<keyword evidence="2" id="KW-0285">Flavoprotein</keyword>
<dbReference type="PANTHER" id="PTHR43014">
    <property type="entry name" value="MERCURIC REDUCTASE"/>
    <property type="match status" value="1"/>
</dbReference>
<evidence type="ECO:0000256" key="4">
    <source>
        <dbReference type="PIRSR" id="PIRSR000350-3"/>
    </source>
</evidence>
<organism evidence="8 9">
    <name type="scientific">Micromonospora rifamycinica</name>
    <dbReference type="NCBI Taxonomy" id="291594"/>
    <lineage>
        <taxon>Bacteria</taxon>
        <taxon>Bacillati</taxon>
        <taxon>Actinomycetota</taxon>
        <taxon>Actinomycetes</taxon>
        <taxon>Micromonosporales</taxon>
        <taxon>Micromonosporaceae</taxon>
        <taxon>Micromonospora</taxon>
    </lineage>
</organism>
<feature type="domain" description="FAD/NAD(P)-binding" evidence="7">
    <location>
        <begin position="3"/>
        <end position="329"/>
    </location>
</feature>
<dbReference type="InterPro" id="IPR004099">
    <property type="entry name" value="Pyr_nucl-diS_OxRdtase_dimer"/>
</dbReference>
<dbReference type="EMBL" id="LT607752">
    <property type="protein sequence ID" value="SCG62029.1"/>
    <property type="molecule type" value="Genomic_DNA"/>
</dbReference>
<dbReference type="InterPro" id="IPR016156">
    <property type="entry name" value="FAD/NAD-linked_Rdtase_dimer_sf"/>
</dbReference>
<sequence>MSRIVIIGGGPAGYEAALVAAQLDADVTVVEADGAGGACVLSDCVPSKTFIASSEVVTGYRDTEEFGIHSDGLEAVTVDARAVHERVKRLALAQSADIHAKLLKAGVTFVAGTARLGEDTLGHTHRVVVTPADGGAEYSIAASTVLVATGATPRQLPTALPDGERILTWRQVYDLPELPTHLIVVGSGVTGAEFASAYQAMGVEVTLVSSRDRVMPHEDADAAMAIEQVFRSRGMSILNNSRADAVRRTDDGVEVVLSDGRVVTGSHALIAVGSIPNTAGLGLAEYGVELAKGGYVTVDRVSRTNVPGIYAAGDCTGVLPLASVAAMQGRIAMWHALGEAVRPLRLRTVAANVFTDPELATVGVSQDEADSGRTLARQVMLPLTGNARAKMDDLADGFVKLFCRPSTGQVVGGVVVAPKASELILPITMAIENNLTVNELAQTITIYPSLSGSITEAARQLMLHELE</sequence>
<dbReference type="Pfam" id="PF07992">
    <property type="entry name" value="Pyr_redox_2"/>
    <property type="match status" value="1"/>
</dbReference>
<feature type="binding site" evidence="4">
    <location>
        <position position="273"/>
    </location>
    <ligand>
        <name>NAD(+)</name>
        <dbReference type="ChEBI" id="CHEBI:57540"/>
    </ligand>
</feature>
<evidence type="ECO:0000313" key="9">
    <source>
        <dbReference type="Proteomes" id="UP000198226"/>
    </source>
</evidence>
<dbReference type="GO" id="GO:0003955">
    <property type="term" value="F:NAD(P)H dehydrogenase (quinone) activity"/>
    <property type="evidence" value="ECO:0007669"/>
    <property type="project" value="TreeGrafter"/>
</dbReference>
<gene>
    <name evidence="8" type="ORF">GA0070623_2890</name>
</gene>
<dbReference type="SUPFAM" id="SSF51905">
    <property type="entry name" value="FAD/NAD(P)-binding domain"/>
    <property type="match status" value="1"/>
</dbReference>
<dbReference type="PRINTS" id="PR00368">
    <property type="entry name" value="FADPNR"/>
</dbReference>
<evidence type="ECO:0000259" key="6">
    <source>
        <dbReference type="Pfam" id="PF02852"/>
    </source>
</evidence>
<keyword evidence="9" id="KW-1185">Reference proteome</keyword>
<dbReference type="Gene3D" id="3.50.50.60">
    <property type="entry name" value="FAD/NAD(P)-binding domain"/>
    <property type="match status" value="2"/>
</dbReference>
<feature type="binding site" evidence="4">
    <location>
        <position position="314"/>
    </location>
    <ligand>
        <name>FAD</name>
        <dbReference type="ChEBI" id="CHEBI:57692"/>
    </ligand>
</feature>
<dbReference type="GO" id="GO:0050660">
    <property type="term" value="F:flavin adenine dinucleotide binding"/>
    <property type="evidence" value="ECO:0007669"/>
    <property type="project" value="TreeGrafter"/>
</dbReference>
<evidence type="ECO:0000256" key="2">
    <source>
        <dbReference type="ARBA" id="ARBA00022630"/>
    </source>
</evidence>
<dbReference type="Gene3D" id="3.30.390.30">
    <property type="match status" value="1"/>
</dbReference>
<dbReference type="AlphaFoldDB" id="A0A109IMI8"/>
<name>A0A109IMI8_9ACTN</name>